<evidence type="ECO:0000313" key="1">
    <source>
        <dbReference type="EMBL" id="MBO0952940.1"/>
    </source>
</evidence>
<name>A0ABS3JSF3_9BACT</name>
<evidence type="ECO:0008006" key="3">
    <source>
        <dbReference type="Google" id="ProtNLM"/>
    </source>
</evidence>
<dbReference type="EMBL" id="JAFMYW010000016">
    <property type="protein sequence ID" value="MBO0952940.1"/>
    <property type="molecule type" value="Genomic_DNA"/>
</dbReference>
<dbReference type="Proteomes" id="UP000664628">
    <property type="component" value="Unassembled WGS sequence"/>
</dbReference>
<reference evidence="1 2" key="1">
    <citation type="submission" date="2021-03" db="EMBL/GenBank/DDBJ databases">
        <title>Fibrella sp. HMF5405 genome sequencing and assembly.</title>
        <authorList>
            <person name="Kang H."/>
            <person name="Kim H."/>
            <person name="Bae S."/>
            <person name="Joh K."/>
        </authorList>
    </citation>
    <scope>NUCLEOTIDE SEQUENCE [LARGE SCALE GENOMIC DNA]</scope>
    <source>
        <strain evidence="1 2">HMF5405</strain>
    </source>
</reference>
<accession>A0ABS3JSF3</accession>
<dbReference type="RefSeq" id="WP_207332892.1">
    <property type="nucleotide sequence ID" value="NZ_JAFMYW010000016.1"/>
</dbReference>
<sequence>MEDDLRQIIHNFRSISGLICCAIDLLEGKLTEPDRKEFRDMLGRNLLYAQSMLTDLSSSKWAASAFYRSDELLIESSRLLNYLHAKNRNNLPDHHQKQMASLIQTLLFIRNWQAEVELRQFV</sequence>
<keyword evidence="2" id="KW-1185">Reference proteome</keyword>
<organism evidence="1 2">
    <name type="scientific">Fibrella forsythiae</name>
    <dbReference type="NCBI Taxonomy" id="2817061"/>
    <lineage>
        <taxon>Bacteria</taxon>
        <taxon>Pseudomonadati</taxon>
        <taxon>Bacteroidota</taxon>
        <taxon>Cytophagia</taxon>
        <taxon>Cytophagales</taxon>
        <taxon>Spirosomataceae</taxon>
        <taxon>Fibrella</taxon>
    </lineage>
</organism>
<evidence type="ECO:0000313" key="2">
    <source>
        <dbReference type="Proteomes" id="UP000664628"/>
    </source>
</evidence>
<protein>
    <recommendedName>
        <fullName evidence="3">Four helix bundle protein</fullName>
    </recommendedName>
</protein>
<proteinExistence type="predicted"/>
<comment type="caution">
    <text evidence="1">The sequence shown here is derived from an EMBL/GenBank/DDBJ whole genome shotgun (WGS) entry which is preliminary data.</text>
</comment>
<gene>
    <name evidence="1" type="ORF">J2I46_30485</name>
</gene>